<dbReference type="Gene3D" id="2.70.150.10">
    <property type="entry name" value="Calcium-transporting ATPase, cytoplasmic transduction domain A"/>
    <property type="match status" value="1"/>
</dbReference>
<feature type="domain" description="HMA" evidence="16">
    <location>
        <begin position="101"/>
        <end position="167"/>
    </location>
</feature>
<dbReference type="FunFam" id="2.70.150.10:FF:000002">
    <property type="entry name" value="Copper-transporting ATPase 1, putative"/>
    <property type="match status" value="1"/>
</dbReference>
<dbReference type="PROSITE" id="PS01229">
    <property type="entry name" value="COF_2"/>
    <property type="match status" value="1"/>
</dbReference>
<evidence type="ECO:0000256" key="7">
    <source>
        <dbReference type="ARBA" id="ARBA00022723"/>
    </source>
</evidence>
<dbReference type="GO" id="GO:0016887">
    <property type="term" value="F:ATP hydrolysis activity"/>
    <property type="evidence" value="ECO:0007669"/>
    <property type="project" value="InterPro"/>
</dbReference>
<feature type="transmembrane region" description="Helical" evidence="15">
    <location>
        <begin position="783"/>
        <end position="802"/>
    </location>
</feature>
<dbReference type="GO" id="GO:0005524">
    <property type="term" value="F:ATP binding"/>
    <property type="evidence" value="ECO:0007669"/>
    <property type="project" value="UniProtKB-UniRule"/>
</dbReference>
<keyword evidence="14 15" id="KW-0472">Membrane</keyword>
<dbReference type="SFLD" id="SFLDG00002">
    <property type="entry name" value="C1.7:_P-type_atpase_like"/>
    <property type="match status" value="1"/>
</dbReference>
<dbReference type="EMBL" id="CP003051">
    <property type="protein sequence ID" value="AGA90138.1"/>
    <property type="molecule type" value="Genomic_DNA"/>
</dbReference>
<dbReference type="InterPro" id="IPR021993">
    <property type="entry name" value="ATPase-cat-bd"/>
</dbReference>
<dbReference type="InterPro" id="IPR017969">
    <property type="entry name" value="Heavy-metal-associated_CS"/>
</dbReference>
<gene>
    <name evidence="17" type="ORF">Thimo_1344</name>
</gene>
<evidence type="ECO:0000256" key="11">
    <source>
        <dbReference type="ARBA" id="ARBA00022967"/>
    </source>
</evidence>
<dbReference type="NCBIfam" id="TIGR01511">
    <property type="entry name" value="ATPase-IB1_Cu"/>
    <property type="match status" value="1"/>
</dbReference>
<dbReference type="Pfam" id="PF00702">
    <property type="entry name" value="Hydrolase"/>
    <property type="match status" value="1"/>
</dbReference>
<evidence type="ECO:0000256" key="3">
    <source>
        <dbReference type="ARBA" id="ARBA00022448"/>
    </source>
</evidence>
<keyword evidence="10" id="KW-0460">Magnesium</keyword>
<proteinExistence type="inferred from homology"/>
<dbReference type="InterPro" id="IPR036163">
    <property type="entry name" value="HMA_dom_sf"/>
</dbReference>
<dbReference type="InterPro" id="IPR018303">
    <property type="entry name" value="ATPase_P-typ_P_site"/>
</dbReference>
<comment type="subcellular location">
    <subcellularLocation>
        <location evidence="1">Cell membrane</location>
        <topology evidence="1">Multi-pass membrane protein</topology>
    </subcellularLocation>
</comment>
<dbReference type="PATRIC" id="fig|765912.4.peg.1312"/>
<dbReference type="SUPFAM" id="SSF81653">
    <property type="entry name" value="Calcium ATPase, transduction domain A"/>
    <property type="match status" value="1"/>
</dbReference>
<protein>
    <submittedName>
        <fullName evidence="17">Copper/silver-translocating P-type ATPase</fullName>
    </submittedName>
</protein>
<organism evidence="17 18">
    <name type="scientific">Thioflavicoccus mobilis 8321</name>
    <dbReference type="NCBI Taxonomy" id="765912"/>
    <lineage>
        <taxon>Bacteria</taxon>
        <taxon>Pseudomonadati</taxon>
        <taxon>Pseudomonadota</taxon>
        <taxon>Gammaproteobacteria</taxon>
        <taxon>Chromatiales</taxon>
        <taxon>Chromatiaceae</taxon>
        <taxon>Thioflavicoccus</taxon>
    </lineage>
</organism>
<evidence type="ECO:0000256" key="1">
    <source>
        <dbReference type="ARBA" id="ARBA00004651"/>
    </source>
</evidence>
<dbReference type="eggNOG" id="COG2217">
    <property type="taxonomic scope" value="Bacteria"/>
</dbReference>
<feature type="transmembrane region" description="Helical" evidence="15">
    <location>
        <begin position="431"/>
        <end position="451"/>
    </location>
</feature>
<evidence type="ECO:0000256" key="5">
    <source>
        <dbReference type="ARBA" id="ARBA00022553"/>
    </source>
</evidence>
<dbReference type="InterPro" id="IPR001757">
    <property type="entry name" value="P_typ_ATPase"/>
</dbReference>
<dbReference type="InterPro" id="IPR023214">
    <property type="entry name" value="HAD_sf"/>
</dbReference>
<feature type="transmembrane region" description="Helical" evidence="15">
    <location>
        <begin position="808"/>
        <end position="825"/>
    </location>
</feature>
<dbReference type="STRING" id="765912.Thimo_1344"/>
<keyword evidence="6 15" id="KW-0812">Transmembrane</keyword>
<dbReference type="Gene3D" id="3.40.1110.10">
    <property type="entry name" value="Calcium-transporting ATPase, cytoplasmic domain N"/>
    <property type="match status" value="1"/>
</dbReference>
<evidence type="ECO:0000256" key="6">
    <source>
        <dbReference type="ARBA" id="ARBA00022692"/>
    </source>
</evidence>
<dbReference type="KEGG" id="tmb:Thimo_1344"/>
<evidence type="ECO:0000256" key="12">
    <source>
        <dbReference type="ARBA" id="ARBA00022989"/>
    </source>
</evidence>
<evidence type="ECO:0000256" key="2">
    <source>
        <dbReference type="ARBA" id="ARBA00006024"/>
    </source>
</evidence>
<dbReference type="InterPro" id="IPR008250">
    <property type="entry name" value="ATPase_P-typ_transduc_dom_A_sf"/>
</dbReference>
<comment type="similarity">
    <text evidence="2 15">Belongs to the cation transport ATPase (P-type) (TC 3.A.3) family. Type IB subfamily.</text>
</comment>
<dbReference type="Gene3D" id="3.30.70.100">
    <property type="match status" value="1"/>
</dbReference>
<name>L0GTQ5_9GAMM</name>
<dbReference type="OrthoDB" id="9814270at2"/>
<dbReference type="HOGENOM" id="CLU_001771_0_3_6"/>
<sequence>MSSALDAVADPAAAREGCFHCGLPLPGGEPILATIAGHERAFCCPGCRAVCEAIHAAGLDGFYRRAPDGALCPPLEPPRDLAVYDLDAVQADYVPSLGTRREIQLLVEGIHCAACVWLIERALHALPGVVEARVNLTGRRLRVVWDNDRLRLSAIITRLGELGYAALPFDPDAAAGSLRRRQRALLYRLAFAGFAMMNLLWISIALYAGADEGEFRDLFHWLGLAIATPTLVYAGAPFFRGAAAGLRAGHLTMDLPIALGAAITYLYSFVATLTGATAVYWDTVVNLLFVLLIGRYLESLSRHQAVTATERLLELQPKAATVLRDDGEVLVPIRAVRPGETVLVRPGEKIPVDGTVLAGEGPVDEAMLTGESEPAAKAPGARVAAGTLNGAGVLEVRAEGLLRDTALGRIIGLVESAQTSRAPIQSLADRIVPWFVAATLGLALATFLWWWPSDLETALMAAAAVLIVTCPCALGLATPMAIAVASGVGARQGVLVKDGAALEALAGIDQVVFDKTGTLTEGRPVVAALWSAETQWSTAEVPALPEEMIGLLGRVAALERGSEHPAAAALVALAKAAGDTIRGLPVAEVQVRPGRGIGGRVAGWRIVVGTADWLSEQGVIGVSRLETAGPDVAAGSRVFVAEDGEAVLGLALRDPLRPDAAGVVARLRAAGRRVSMLTGDRRAPAERIAAELGGIELIAEVLPEDKDEVIATLQRSGARVAMVGDGINDAPALVRADVGIALGSGTDVSIASADIVLIGRELTRLEWTLALARRMMGTIRQNLAISLVYNAVMVPLAMAALITPLVAAIAMPLSSLAVIGNSARLRRLARS</sequence>
<dbReference type="AlphaFoldDB" id="L0GTQ5"/>
<dbReference type="SUPFAM" id="SSF56784">
    <property type="entry name" value="HAD-like"/>
    <property type="match status" value="1"/>
</dbReference>
<dbReference type="NCBIfam" id="TIGR01525">
    <property type="entry name" value="ATPase-IB_hvy"/>
    <property type="match status" value="1"/>
</dbReference>
<keyword evidence="9 15" id="KW-0067">ATP-binding</keyword>
<reference evidence="17 18" key="1">
    <citation type="submission" date="2011-09" db="EMBL/GenBank/DDBJ databases">
        <title>Complete sequence of chromosome of Thioflavicoccus mobilis 8321.</title>
        <authorList>
            <consortium name="US DOE Joint Genome Institute"/>
            <person name="Lucas S."/>
            <person name="Han J."/>
            <person name="Lapidus A."/>
            <person name="Cheng J.-F."/>
            <person name="Goodwin L."/>
            <person name="Pitluck S."/>
            <person name="Peters L."/>
            <person name="Ovchinnikova G."/>
            <person name="Lu M."/>
            <person name="Detter J.C."/>
            <person name="Han C."/>
            <person name="Tapia R."/>
            <person name="Land M."/>
            <person name="Hauser L."/>
            <person name="Kyrpides N."/>
            <person name="Ivanova N."/>
            <person name="Pagani I."/>
            <person name="Vogl K."/>
            <person name="Liu Z."/>
            <person name="Imhoff J."/>
            <person name="Thiel V."/>
            <person name="Frigaard N.-U."/>
            <person name="Bryant D."/>
            <person name="Woyke T."/>
        </authorList>
    </citation>
    <scope>NUCLEOTIDE SEQUENCE [LARGE SCALE GENOMIC DNA]</scope>
    <source>
        <strain evidence="17 18">8321</strain>
    </source>
</reference>
<dbReference type="GO" id="GO:0005886">
    <property type="term" value="C:plasma membrane"/>
    <property type="evidence" value="ECO:0007669"/>
    <property type="project" value="UniProtKB-SubCell"/>
</dbReference>
<keyword evidence="4 15" id="KW-1003">Cell membrane</keyword>
<dbReference type="InterPro" id="IPR027256">
    <property type="entry name" value="P-typ_ATPase_IB"/>
</dbReference>
<dbReference type="PRINTS" id="PR00119">
    <property type="entry name" value="CATATPASE"/>
</dbReference>
<evidence type="ECO:0000256" key="8">
    <source>
        <dbReference type="ARBA" id="ARBA00022741"/>
    </source>
</evidence>
<dbReference type="CDD" id="cd00371">
    <property type="entry name" value="HMA"/>
    <property type="match status" value="1"/>
</dbReference>
<keyword evidence="3" id="KW-0813">Transport</keyword>
<dbReference type="SFLD" id="SFLDS00003">
    <property type="entry name" value="Haloacid_Dehalogenase"/>
    <property type="match status" value="1"/>
</dbReference>
<keyword evidence="12 15" id="KW-1133">Transmembrane helix</keyword>
<dbReference type="GO" id="GO:0005507">
    <property type="term" value="F:copper ion binding"/>
    <property type="evidence" value="ECO:0007669"/>
    <property type="project" value="TreeGrafter"/>
</dbReference>
<dbReference type="PANTHER" id="PTHR43520">
    <property type="entry name" value="ATP7, ISOFORM B"/>
    <property type="match status" value="1"/>
</dbReference>
<dbReference type="PROSITE" id="PS01047">
    <property type="entry name" value="HMA_1"/>
    <property type="match status" value="1"/>
</dbReference>
<keyword evidence="7 15" id="KW-0479">Metal-binding</keyword>
<accession>L0GTQ5</accession>
<dbReference type="SUPFAM" id="SSF55008">
    <property type="entry name" value="HMA, heavy metal-associated domain"/>
    <property type="match status" value="1"/>
</dbReference>
<keyword evidence="18" id="KW-1185">Reference proteome</keyword>
<feature type="transmembrane region" description="Helical" evidence="15">
    <location>
        <begin position="457"/>
        <end position="477"/>
    </location>
</feature>
<feature type="transmembrane region" description="Helical" evidence="15">
    <location>
        <begin position="218"/>
        <end position="239"/>
    </location>
</feature>
<dbReference type="NCBIfam" id="TIGR01494">
    <property type="entry name" value="ATPase_P-type"/>
    <property type="match status" value="2"/>
</dbReference>
<dbReference type="SUPFAM" id="SSF81665">
    <property type="entry name" value="Calcium ATPase, transmembrane domain M"/>
    <property type="match status" value="1"/>
</dbReference>
<dbReference type="InterPro" id="IPR006121">
    <property type="entry name" value="HMA_dom"/>
</dbReference>
<dbReference type="InterPro" id="IPR023298">
    <property type="entry name" value="ATPase_P-typ_TM_dom_sf"/>
</dbReference>
<dbReference type="GO" id="GO:0055070">
    <property type="term" value="P:copper ion homeostasis"/>
    <property type="evidence" value="ECO:0007669"/>
    <property type="project" value="TreeGrafter"/>
</dbReference>
<evidence type="ECO:0000313" key="17">
    <source>
        <dbReference type="EMBL" id="AGA90138.1"/>
    </source>
</evidence>
<evidence type="ECO:0000256" key="9">
    <source>
        <dbReference type="ARBA" id="ARBA00022840"/>
    </source>
</evidence>
<dbReference type="InterPro" id="IPR036412">
    <property type="entry name" value="HAD-like_sf"/>
</dbReference>
<dbReference type="Pfam" id="PF00122">
    <property type="entry name" value="E1-E2_ATPase"/>
    <property type="match status" value="1"/>
</dbReference>
<dbReference type="PANTHER" id="PTHR43520:SF5">
    <property type="entry name" value="CATION-TRANSPORTING P-TYPE ATPASE-RELATED"/>
    <property type="match status" value="1"/>
</dbReference>
<dbReference type="Pfam" id="PF00403">
    <property type="entry name" value="HMA"/>
    <property type="match status" value="1"/>
</dbReference>
<dbReference type="RefSeq" id="WP_015280282.1">
    <property type="nucleotide sequence ID" value="NC_019940.1"/>
</dbReference>
<keyword evidence="5" id="KW-0597">Phosphoprotein</keyword>
<evidence type="ECO:0000259" key="16">
    <source>
        <dbReference type="PROSITE" id="PS50846"/>
    </source>
</evidence>
<dbReference type="InterPro" id="IPR044492">
    <property type="entry name" value="P_typ_ATPase_HD_dom"/>
</dbReference>
<dbReference type="InterPro" id="IPR023299">
    <property type="entry name" value="ATPase_P-typ_cyto_dom_N"/>
</dbReference>
<dbReference type="PROSITE" id="PS00154">
    <property type="entry name" value="ATPASE_E1_E2"/>
    <property type="match status" value="1"/>
</dbReference>
<feature type="transmembrane region" description="Helical" evidence="15">
    <location>
        <begin position="278"/>
        <end position="297"/>
    </location>
</feature>
<keyword evidence="8 15" id="KW-0547">Nucleotide-binding</keyword>
<evidence type="ECO:0000256" key="10">
    <source>
        <dbReference type="ARBA" id="ARBA00022842"/>
    </source>
</evidence>
<keyword evidence="11" id="KW-1278">Translocase</keyword>
<dbReference type="PROSITE" id="PS50846">
    <property type="entry name" value="HMA_2"/>
    <property type="match status" value="1"/>
</dbReference>
<dbReference type="GO" id="GO:0043682">
    <property type="term" value="F:P-type divalent copper transporter activity"/>
    <property type="evidence" value="ECO:0007669"/>
    <property type="project" value="TreeGrafter"/>
</dbReference>
<dbReference type="PRINTS" id="PR00120">
    <property type="entry name" value="HATPASE"/>
</dbReference>
<dbReference type="Pfam" id="PF12156">
    <property type="entry name" value="ATPase-cat_bd"/>
    <property type="match status" value="1"/>
</dbReference>
<evidence type="ECO:0000256" key="14">
    <source>
        <dbReference type="ARBA" id="ARBA00023136"/>
    </source>
</evidence>
<dbReference type="eggNOG" id="COG2608">
    <property type="taxonomic scope" value="Bacteria"/>
</dbReference>
<dbReference type="Proteomes" id="UP000010816">
    <property type="component" value="Chromosome"/>
</dbReference>
<dbReference type="Gene3D" id="3.40.50.1000">
    <property type="entry name" value="HAD superfamily/HAD-like"/>
    <property type="match status" value="1"/>
</dbReference>
<dbReference type="SFLD" id="SFLDF00027">
    <property type="entry name" value="p-type_atpase"/>
    <property type="match status" value="1"/>
</dbReference>
<feature type="transmembrane region" description="Helical" evidence="15">
    <location>
        <begin position="185"/>
        <end position="206"/>
    </location>
</feature>
<evidence type="ECO:0000313" key="18">
    <source>
        <dbReference type="Proteomes" id="UP000010816"/>
    </source>
</evidence>
<feature type="transmembrane region" description="Helical" evidence="15">
    <location>
        <begin position="251"/>
        <end position="272"/>
    </location>
</feature>
<evidence type="ECO:0000256" key="13">
    <source>
        <dbReference type="ARBA" id="ARBA00023065"/>
    </source>
</evidence>
<evidence type="ECO:0000256" key="4">
    <source>
        <dbReference type="ARBA" id="ARBA00022475"/>
    </source>
</evidence>
<keyword evidence="13" id="KW-0406">Ion transport</keyword>
<evidence type="ECO:0000256" key="15">
    <source>
        <dbReference type="RuleBase" id="RU362081"/>
    </source>
</evidence>
<dbReference type="InterPro" id="IPR059000">
    <property type="entry name" value="ATPase_P-type_domA"/>
</dbReference>